<feature type="region of interest" description="Disordered" evidence="6">
    <location>
        <begin position="100"/>
        <end position="127"/>
    </location>
</feature>
<dbReference type="Gene3D" id="2.20.25.80">
    <property type="entry name" value="WRKY domain"/>
    <property type="match status" value="1"/>
</dbReference>
<organism evidence="8 9">
    <name type="scientific">Linum trigynum</name>
    <dbReference type="NCBI Taxonomy" id="586398"/>
    <lineage>
        <taxon>Eukaryota</taxon>
        <taxon>Viridiplantae</taxon>
        <taxon>Streptophyta</taxon>
        <taxon>Embryophyta</taxon>
        <taxon>Tracheophyta</taxon>
        <taxon>Spermatophyta</taxon>
        <taxon>Magnoliopsida</taxon>
        <taxon>eudicotyledons</taxon>
        <taxon>Gunneridae</taxon>
        <taxon>Pentapetalae</taxon>
        <taxon>rosids</taxon>
        <taxon>fabids</taxon>
        <taxon>Malpighiales</taxon>
        <taxon>Linaceae</taxon>
        <taxon>Linum</taxon>
    </lineage>
</organism>
<keyword evidence="4" id="KW-0804">Transcription</keyword>
<dbReference type="GO" id="GO:0003700">
    <property type="term" value="F:DNA-binding transcription factor activity"/>
    <property type="evidence" value="ECO:0007669"/>
    <property type="project" value="InterPro"/>
</dbReference>
<dbReference type="PANTHER" id="PTHR31282">
    <property type="entry name" value="WRKY TRANSCRIPTION FACTOR 21-RELATED"/>
    <property type="match status" value="1"/>
</dbReference>
<reference evidence="8 9" key="1">
    <citation type="submission" date="2024-04" db="EMBL/GenBank/DDBJ databases">
        <authorList>
            <person name="Fracassetti M."/>
        </authorList>
    </citation>
    <scope>NUCLEOTIDE SEQUENCE [LARGE SCALE GENOMIC DNA]</scope>
</reference>
<gene>
    <name evidence="8" type="ORF">LTRI10_LOCUS6367</name>
</gene>
<dbReference type="InterPro" id="IPR003657">
    <property type="entry name" value="WRKY_dom"/>
</dbReference>
<sequence length="127" mass="14158">MINRLIAYKTDNLVLNVCRSYYRCTHKFEQGCKATKQVRQLEQEKEMYSIIYLGNHTCRKNDALTAATLPPVVALASTYAATAVEADAIENELFATMSVKQEVSNNEESPSQPLHCGPTRGRRGAGF</sequence>
<evidence type="ECO:0000256" key="3">
    <source>
        <dbReference type="ARBA" id="ARBA00023125"/>
    </source>
</evidence>
<dbReference type="GO" id="GO:0005634">
    <property type="term" value="C:nucleus"/>
    <property type="evidence" value="ECO:0007669"/>
    <property type="project" value="UniProtKB-SubCell"/>
</dbReference>
<feature type="compositionally biased region" description="Polar residues" evidence="6">
    <location>
        <begin position="100"/>
        <end position="112"/>
    </location>
</feature>
<dbReference type="Pfam" id="PF03106">
    <property type="entry name" value="WRKY"/>
    <property type="match status" value="1"/>
</dbReference>
<proteinExistence type="predicted"/>
<accession>A0AAV2CRP8</accession>
<dbReference type="SUPFAM" id="SSF118290">
    <property type="entry name" value="WRKY DNA-binding domain"/>
    <property type="match status" value="1"/>
</dbReference>
<dbReference type="AlphaFoldDB" id="A0AAV2CRP8"/>
<name>A0AAV2CRP8_9ROSI</name>
<evidence type="ECO:0000256" key="2">
    <source>
        <dbReference type="ARBA" id="ARBA00023015"/>
    </source>
</evidence>
<keyword evidence="3" id="KW-0238">DNA-binding</keyword>
<dbReference type="GO" id="GO:0043565">
    <property type="term" value="F:sequence-specific DNA binding"/>
    <property type="evidence" value="ECO:0007669"/>
    <property type="project" value="InterPro"/>
</dbReference>
<keyword evidence="5" id="KW-0539">Nucleus</keyword>
<evidence type="ECO:0000256" key="4">
    <source>
        <dbReference type="ARBA" id="ARBA00023163"/>
    </source>
</evidence>
<protein>
    <recommendedName>
        <fullName evidence="7">WRKY domain-containing protein</fullName>
    </recommendedName>
</protein>
<dbReference type="SMART" id="SM00774">
    <property type="entry name" value="WRKY"/>
    <property type="match status" value="1"/>
</dbReference>
<feature type="domain" description="WRKY" evidence="7">
    <location>
        <begin position="19"/>
        <end position="56"/>
    </location>
</feature>
<dbReference type="InterPro" id="IPR044810">
    <property type="entry name" value="WRKY_plant"/>
</dbReference>
<dbReference type="PROSITE" id="PS50811">
    <property type="entry name" value="WRKY"/>
    <property type="match status" value="1"/>
</dbReference>
<keyword evidence="9" id="KW-1185">Reference proteome</keyword>
<evidence type="ECO:0000256" key="1">
    <source>
        <dbReference type="ARBA" id="ARBA00004123"/>
    </source>
</evidence>
<evidence type="ECO:0000313" key="9">
    <source>
        <dbReference type="Proteomes" id="UP001497516"/>
    </source>
</evidence>
<evidence type="ECO:0000256" key="6">
    <source>
        <dbReference type="SAM" id="MobiDB-lite"/>
    </source>
</evidence>
<dbReference type="InterPro" id="IPR036576">
    <property type="entry name" value="WRKY_dom_sf"/>
</dbReference>
<dbReference type="Proteomes" id="UP001497516">
    <property type="component" value="Chromosome 10"/>
</dbReference>
<evidence type="ECO:0000313" key="8">
    <source>
        <dbReference type="EMBL" id="CAL1358841.1"/>
    </source>
</evidence>
<evidence type="ECO:0000259" key="7">
    <source>
        <dbReference type="PROSITE" id="PS50811"/>
    </source>
</evidence>
<comment type="subcellular location">
    <subcellularLocation>
        <location evidence="1">Nucleus</location>
    </subcellularLocation>
</comment>
<keyword evidence="2" id="KW-0805">Transcription regulation</keyword>
<evidence type="ECO:0000256" key="5">
    <source>
        <dbReference type="ARBA" id="ARBA00023242"/>
    </source>
</evidence>
<dbReference type="EMBL" id="OZ034814">
    <property type="protein sequence ID" value="CAL1358841.1"/>
    <property type="molecule type" value="Genomic_DNA"/>
</dbReference>